<keyword evidence="9" id="KW-0133">Cell shape</keyword>
<name>A0A6S6SDD4_9BACT</name>
<evidence type="ECO:0000313" key="16">
    <source>
        <dbReference type="EMBL" id="CAA6805675.1"/>
    </source>
</evidence>
<keyword evidence="3" id="KW-1003">Cell membrane</keyword>
<dbReference type="PANTHER" id="PTHR30627:SF2">
    <property type="entry name" value="PEPTIDOGLYCAN D,D-TRANSPEPTIDASE MRDA"/>
    <property type="match status" value="1"/>
</dbReference>
<keyword evidence="16" id="KW-0808">Transferase</keyword>
<protein>
    <submittedName>
        <fullName evidence="16">Cell division protein FtsI [Peptidoglycan synthetase] (EC)</fullName>
        <ecNumber evidence="16">2.4.1.129</ecNumber>
    </submittedName>
</protein>
<dbReference type="EC" id="2.4.1.129" evidence="16"/>
<dbReference type="Pfam" id="PF00905">
    <property type="entry name" value="Transpeptidase"/>
    <property type="match status" value="1"/>
</dbReference>
<gene>
    <name evidence="16" type="ORF">HELGO_WM3936</name>
</gene>
<proteinExistence type="predicted"/>
<keyword evidence="6" id="KW-0645">Protease</keyword>
<evidence type="ECO:0000256" key="13">
    <source>
        <dbReference type="ARBA" id="ARBA00023316"/>
    </source>
</evidence>
<organism evidence="16">
    <name type="scientific">uncultured Sulfurovum sp</name>
    <dbReference type="NCBI Taxonomy" id="269237"/>
    <lineage>
        <taxon>Bacteria</taxon>
        <taxon>Pseudomonadati</taxon>
        <taxon>Campylobacterota</taxon>
        <taxon>Epsilonproteobacteria</taxon>
        <taxon>Campylobacterales</taxon>
        <taxon>Sulfurovaceae</taxon>
        <taxon>Sulfurovum</taxon>
        <taxon>environmental samples</taxon>
    </lineage>
</organism>
<dbReference type="Gene3D" id="3.40.710.10">
    <property type="entry name" value="DD-peptidase/beta-lactamase superfamily"/>
    <property type="match status" value="1"/>
</dbReference>
<dbReference type="SUPFAM" id="SSF56601">
    <property type="entry name" value="beta-lactamase/transpeptidase-like"/>
    <property type="match status" value="1"/>
</dbReference>
<evidence type="ECO:0000256" key="4">
    <source>
        <dbReference type="ARBA" id="ARBA00022519"/>
    </source>
</evidence>
<dbReference type="Pfam" id="PF03717">
    <property type="entry name" value="PBP_dimer"/>
    <property type="match status" value="1"/>
</dbReference>
<dbReference type="Gene3D" id="3.30.1390.30">
    <property type="entry name" value="Penicillin-binding protein 2a, domain 3"/>
    <property type="match status" value="1"/>
</dbReference>
<keyword evidence="11" id="KW-1133">Transmembrane helix</keyword>
<dbReference type="GO" id="GO:0008658">
    <property type="term" value="F:penicillin binding"/>
    <property type="evidence" value="ECO:0007669"/>
    <property type="project" value="InterPro"/>
</dbReference>
<keyword evidence="8" id="KW-0378">Hydrolase</keyword>
<dbReference type="InterPro" id="IPR012338">
    <property type="entry name" value="Beta-lactam/transpept-like"/>
</dbReference>
<dbReference type="GO" id="GO:0005886">
    <property type="term" value="C:plasma membrane"/>
    <property type="evidence" value="ECO:0007669"/>
    <property type="project" value="UniProtKB-SubCell"/>
</dbReference>
<sequence>MRFSIILIIFVLFWLMLISRIYQISIKSNYYYENLAQMNIERKYFIKPVRGEILDRHGKLLAVNDIGFSIKIAPHLTKYDKILKKRVADTKLIKLIAGIVKEFPDLNQTKLITKYVKKDSSYNHRYIPVVDFIGYDGMIGAYPKLSINKSLKIESETKRMYPAGSLATHIVGYVGRSNLKENEKDPVVEKVGVIGKTGLEREYNNVLQGELGYRLVKVSARNKEVAELEKVDPKDDQNLVLNIDLGLQKRINELFVGQAGVAVVMGIDGDIIAGVSYPSYDPNLFVGGISTKDWKALITNLDHPFTNKIVGGAYPPGSTIKMGMALAFSKAGTAVESTEYCKGYITLGKSKHKFRCWSRYGHGQVGLRKAIRESCDVYFYNKALDTGINSMAKSLRKMGLGVKTGVDLPRERTGIVPDKPWKRKRFKQGWYRGETVISSIGQGYNLATPLQVAQYTAFLATERLPTPHFVDVIAGRKVEKKYETFEVNKQHLNTIRLGMYDVCNSQRGTARRTMSKLPIIVAGKTGTSQVVSIPQGEKKRMLESQLDYYSRSHAWLTTYAPYENPKYVVTVLVEHGGHGGSTAGPIAAEIYKWMANEGYFGDDFKGKIKLKDLTKKKKGDGHGH</sequence>
<evidence type="ECO:0000256" key="9">
    <source>
        <dbReference type="ARBA" id="ARBA00022960"/>
    </source>
</evidence>
<evidence type="ECO:0000256" key="12">
    <source>
        <dbReference type="ARBA" id="ARBA00023136"/>
    </source>
</evidence>
<evidence type="ECO:0000256" key="6">
    <source>
        <dbReference type="ARBA" id="ARBA00022670"/>
    </source>
</evidence>
<keyword evidence="16" id="KW-0131">Cell cycle</keyword>
<dbReference type="GO" id="GO:0016757">
    <property type="term" value="F:glycosyltransferase activity"/>
    <property type="evidence" value="ECO:0007669"/>
    <property type="project" value="UniProtKB-KW"/>
</dbReference>
<dbReference type="InterPro" id="IPR001460">
    <property type="entry name" value="PCN-bd_Tpept"/>
</dbReference>
<keyword evidence="10" id="KW-0573">Peptidoglycan synthesis</keyword>
<evidence type="ECO:0000259" key="15">
    <source>
        <dbReference type="Pfam" id="PF03717"/>
    </source>
</evidence>
<dbReference type="SUPFAM" id="SSF56519">
    <property type="entry name" value="Penicillin binding protein dimerisation domain"/>
    <property type="match status" value="1"/>
</dbReference>
<dbReference type="GO" id="GO:0071555">
    <property type="term" value="P:cell wall organization"/>
    <property type="evidence" value="ECO:0007669"/>
    <property type="project" value="UniProtKB-KW"/>
</dbReference>
<keyword evidence="13" id="KW-0961">Cell wall biogenesis/degradation</keyword>
<dbReference type="GO" id="GO:0071972">
    <property type="term" value="F:peptidoglycan L,D-transpeptidase activity"/>
    <property type="evidence" value="ECO:0007669"/>
    <property type="project" value="TreeGrafter"/>
</dbReference>
<reference evidence="16" key="1">
    <citation type="submission" date="2020-01" db="EMBL/GenBank/DDBJ databases">
        <authorList>
            <person name="Meier V. D."/>
            <person name="Meier V D."/>
        </authorList>
    </citation>
    <scope>NUCLEOTIDE SEQUENCE</scope>
    <source>
        <strain evidence="16">HLG_WM_MAG_06</strain>
    </source>
</reference>
<evidence type="ECO:0000256" key="10">
    <source>
        <dbReference type="ARBA" id="ARBA00022984"/>
    </source>
</evidence>
<dbReference type="PANTHER" id="PTHR30627">
    <property type="entry name" value="PEPTIDOGLYCAN D,D-TRANSPEPTIDASE"/>
    <property type="match status" value="1"/>
</dbReference>
<evidence type="ECO:0000256" key="11">
    <source>
        <dbReference type="ARBA" id="ARBA00022989"/>
    </source>
</evidence>
<dbReference type="EMBL" id="CACVAP010000047">
    <property type="protein sequence ID" value="CAA6805675.1"/>
    <property type="molecule type" value="Genomic_DNA"/>
</dbReference>
<dbReference type="AlphaFoldDB" id="A0A6S6SDD4"/>
<dbReference type="GO" id="GO:0009252">
    <property type="term" value="P:peptidoglycan biosynthetic process"/>
    <property type="evidence" value="ECO:0007669"/>
    <property type="project" value="UniProtKB-KW"/>
</dbReference>
<dbReference type="InterPro" id="IPR005311">
    <property type="entry name" value="PBP_dimer"/>
</dbReference>
<dbReference type="InterPro" id="IPR017790">
    <property type="entry name" value="Penicillin-binding_protein_2"/>
</dbReference>
<dbReference type="GO" id="GO:0051301">
    <property type="term" value="P:cell division"/>
    <property type="evidence" value="ECO:0007669"/>
    <property type="project" value="UniProtKB-KW"/>
</dbReference>
<comment type="subcellular location">
    <subcellularLocation>
        <location evidence="2">Cell membrane</location>
    </subcellularLocation>
    <subcellularLocation>
        <location evidence="1">Membrane</location>
        <topology evidence="1">Single-pass membrane protein</topology>
    </subcellularLocation>
</comment>
<feature type="domain" description="Penicillin-binding protein dimerisation" evidence="15">
    <location>
        <begin position="46"/>
        <end position="228"/>
    </location>
</feature>
<evidence type="ECO:0000256" key="8">
    <source>
        <dbReference type="ARBA" id="ARBA00022801"/>
    </source>
</evidence>
<keyword evidence="12" id="KW-0472">Membrane</keyword>
<keyword evidence="7" id="KW-0812">Transmembrane</keyword>
<dbReference type="InterPro" id="IPR050515">
    <property type="entry name" value="Beta-lactam/transpept"/>
</dbReference>
<dbReference type="NCBIfam" id="TIGR03423">
    <property type="entry name" value="pbp2_mrdA"/>
    <property type="match status" value="1"/>
</dbReference>
<evidence type="ECO:0000259" key="14">
    <source>
        <dbReference type="Pfam" id="PF00905"/>
    </source>
</evidence>
<evidence type="ECO:0000256" key="5">
    <source>
        <dbReference type="ARBA" id="ARBA00022645"/>
    </source>
</evidence>
<dbReference type="GO" id="GO:0008360">
    <property type="term" value="P:regulation of cell shape"/>
    <property type="evidence" value="ECO:0007669"/>
    <property type="project" value="UniProtKB-KW"/>
</dbReference>
<evidence type="ECO:0000256" key="1">
    <source>
        <dbReference type="ARBA" id="ARBA00004167"/>
    </source>
</evidence>
<feature type="domain" description="Penicillin-binding protein transpeptidase" evidence="14">
    <location>
        <begin position="261"/>
        <end position="592"/>
    </location>
</feature>
<evidence type="ECO:0000256" key="2">
    <source>
        <dbReference type="ARBA" id="ARBA00004236"/>
    </source>
</evidence>
<dbReference type="InterPro" id="IPR036138">
    <property type="entry name" value="PBP_dimer_sf"/>
</dbReference>
<keyword evidence="16" id="KW-0132">Cell division</keyword>
<accession>A0A6S6SDD4</accession>
<keyword evidence="4" id="KW-0997">Cell inner membrane</keyword>
<evidence type="ECO:0000256" key="3">
    <source>
        <dbReference type="ARBA" id="ARBA00022475"/>
    </source>
</evidence>
<evidence type="ECO:0000256" key="7">
    <source>
        <dbReference type="ARBA" id="ARBA00022692"/>
    </source>
</evidence>
<keyword evidence="5" id="KW-0121">Carboxypeptidase</keyword>
<dbReference type="GO" id="GO:0006508">
    <property type="term" value="P:proteolysis"/>
    <property type="evidence" value="ECO:0007669"/>
    <property type="project" value="UniProtKB-KW"/>
</dbReference>
<dbReference type="GO" id="GO:0009002">
    <property type="term" value="F:serine-type D-Ala-D-Ala carboxypeptidase activity"/>
    <property type="evidence" value="ECO:0007669"/>
    <property type="project" value="InterPro"/>
</dbReference>
<keyword evidence="16" id="KW-0328">Glycosyltransferase</keyword>
<dbReference type="Gene3D" id="3.90.1310.10">
    <property type="entry name" value="Penicillin-binding protein 2a (Domain 2)"/>
    <property type="match status" value="1"/>
</dbReference>